<dbReference type="OrthoDB" id="2423701at2759"/>
<dbReference type="GO" id="GO:0060090">
    <property type="term" value="F:molecular adaptor activity"/>
    <property type="evidence" value="ECO:0007669"/>
    <property type="project" value="TreeGrafter"/>
</dbReference>
<dbReference type="SMART" id="SM00028">
    <property type="entry name" value="TPR"/>
    <property type="match status" value="4"/>
</dbReference>
<dbReference type="Pfam" id="PF07719">
    <property type="entry name" value="TPR_2"/>
    <property type="match status" value="1"/>
</dbReference>
<gene>
    <name evidence="4" type="ORF">BB561_002678</name>
</gene>
<feature type="repeat" description="TPR" evidence="3">
    <location>
        <begin position="162"/>
        <end position="195"/>
    </location>
</feature>
<dbReference type="SUPFAM" id="SSF48452">
    <property type="entry name" value="TPR-like"/>
    <property type="match status" value="2"/>
</dbReference>
<dbReference type="GO" id="GO:0016020">
    <property type="term" value="C:membrane"/>
    <property type="evidence" value="ECO:0007669"/>
    <property type="project" value="TreeGrafter"/>
</dbReference>
<dbReference type="InterPro" id="IPR019734">
    <property type="entry name" value="TPR_rpt"/>
</dbReference>
<accession>A0A2T9YPJ1</accession>
<reference evidence="4 5" key="1">
    <citation type="journal article" date="2018" name="MBio">
        <title>Comparative Genomics Reveals the Core Gene Toolbox for the Fungus-Insect Symbiosis.</title>
        <authorList>
            <person name="Wang Y."/>
            <person name="Stata M."/>
            <person name="Wang W."/>
            <person name="Stajich J.E."/>
            <person name="White M.M."/>
            <person name="Moncalvo J.M."/>
        </authorList>
    </citation>
    <scope>NUCLEOTIDE SEQUENCE [LARGE SCALE GENOMIC DNA]</scope>
    <source>
        <strain evidence="4 5">SWE-8-4</strain>
    </source>
</reference>
<dbReference type="Proteomes" id="UP000245383">
    <property type="component" value="Unassembled WGS sequence"/>
</dbReference>
<dbReference type="PANTHER" id="PTHR45831:SF2">
    <property type="entry name" value="LD24721P"/>
    <property type="match status" value="1"/>
</dbReference>
<keyword evidence="2 3" id="KW-0802">TPR repeat</keyword>
<protein>
    <submittedName>
        <fullName evidence="4">Uncharacterized protein</fullName>
    </submittedName>
</protein>
<evidence type="ECO:0000313" key="5">
    <source>
        <dbReference type="Proteomes" id="UP000245383"/>
    </source>
</evidence>
<evidence type="ECO:0000256" key="3">
    <source>
        <dbReference type="PROSITE-ProRule" id="PRU00339"/>
    </source>
</evidence>
<dbReference type="PANTHER" id="PTHR45831">
    <property type="entry name" value="LD24721P"/>
    <property type="match status" value="1"/>
</dbReference>
<dbReference type="GO" id="GO:0072380">
    <property type="term" value="C:TRC complex"/>
    <property type="evidence" value="ECO:0007669"/>
    <property type="project" value="TreeGrafter"/>
</dbReference>
<name>A0A2T9YPJ1_9FUNG</name>
<sequence>MLKYFGLGAGNEQTHRDPKIILAEASQSLEDQNFEKALLYFDELCSLPVVSALPFLSRATCKMQLKHYQSAIEDCDRVLSFLNTEIDKNVAEGCTTIHSVALLRQATAYKHLGNTEAAGKCLIRRNAIESKIPARNSADKLRNSELEHTKEYKAMQNDSAKAEALREQGNIYFKKQDYKRALEIYRNALNLDLYNEKLHSNACLCLIHLGDLDIASRHAQQCVDLQPKWAKGPYLMGKIAFIKGEYAQAESEFLKSLKLDKNNATVKTSLQDLRKVMNEASTKSGNTLVNRKNKTTKNNKNVSNSEYIGESNVVLENDHTSDKKSNKESISARQFITSSLANVDKNTIVDVILEVAASILGVVVTWYAVTYLK</sequence>
<dbReference type="PROSITE" id="PS50293">
    <property type="entry name" value="TPR_REGION"/>
    <property type="match status" value="1"/>
</dbReference>
<dbReference type="InterPro" id="IPR013105">
    <property type="entry name" value="TPR_2"/>
</dbReference>
<feature type="repeat" description="TPR" evidence="3">
    <location>
        <begin position="230"/>
        <end position="263"/>
    </location>
</feature>
<proteinExistence type="predicted"/>
<evidence type="ECO:0000256" key="1">
    <source>
        <dbReference type="ARBA" id="ARBA00022737"/>
    </source>
</evidence>
<dbReference type="InterPro" id="IPR047150">
    <property type="entry name" value="SGT"/>
</dbReference>
<organism evidence="4 5">
    <name type="scientific">Smittium simulii</name>
    <dbReference type="NCBI Taxonomy" id="133385"/>
    <lineage>
        <taxon>Eukaryota</taxon>
        <taxon>Fungi</taxon>
        <taxon>Fungi incertae sedis</taxon>
        <taxon>Zoopagomycota</taxon>
        <taxon>Kickxellomycotina</taxon>
        <taxon>Harpellomycetes</taxon>
        <taxon>Harpellales</taxon>
        <taxon>Legeriomycetaceae</taxon>
        <taxon>Smittium</taxon>
    </lineage>
</organism>
<dbReference type="Pfam" id="PF13181">
    <property type="entry name" value="TPR_8"/>
    <property type="match status" value="1"/>
</dbReference>
<dbReference type="STRING" id="133385.A0A2T9YPJ1"/>
<dbReference type="Gene3D" id="1.25.40.10">
    <property type="entry name" value="Tetratricopeptide repeat domain"/>
    <property type="match status" value="2"/>
</dbReference>
<dbReference type="AlphaFoldDB" id="A0A2T9YPJ1"/>
<comment type="caution">
    <text evidence="4">The sequence shown here is derived from an EMBL/GenBank/DDBJ whole genome shotgun (WGS) entry which is preliminary data.</text>
</comment>
<keyword evidence="1" id="KW-0677">Repeat</keyword>
<dbReference type="InterPro" id="IPR011990">
    <property type="entry name" value="TPR-like_helical_dom_sf"/>
</dbReference>
<keyword evidence="5" id="KW-1185">Reference proteome</keyword>
<dbReference type="EMBL" id="MBFR01000097">
    <property type="protein sequence ID" value="PVU94270.1"/>
    <property type="molecule type" value="Genomic_DNA"/>
</dbReference>
<dbReference type="PROSITE" id="PS50005">
    <property type="entry name" value="TPR"/>
    <property type="match status" value="2"/>
</dbReference>
<evidence type="ECO:0000256" key="2">
    <source>
        <dbReference type="ARBA" id="ARBA00022803"/>
    </source>
</evidence>
<dbReference type="GO" id="GO:0006620">
    <property type="term" value="P:post-translational protein targeting to endoplasmic reticulum membrane"/>
    <property type="evidence" value="ECO:0007669"/>
    <property type="project" value="TreeGrafter"/>
</dbReference>
<evidence type="ECO:0000313" key="4">
    <source>
        <dbReference type="EMBL" id="PVU94270.1"/>
    </source>
</evidence>